<name>W6ZY38_9APIC</name>
<dbReference type="VEuPathDB" id="PlasmoDB:C922_05411"/>
<dbReference type="GeneID" id="20040685"/>
<keyword evidence="3" id="KW-1185">Reference proteome</keyword>
<proteinExistence type="predicted"/>
<keyword evidence="1" id="KW-0472">Membrane</keyword>
<feature type="transmembrane region" description="Helical" evidence="1">
    <location>
        <begin position="161"/>
        <end position="176"/>
    </location>
</feature>
<evidence type="ECO:0000313" key="2">
    <source>
        <dbReference type="EMBL" id="EUD64200.1"/>
    </source>
</evidence>
<sequence>MQKENIGACECYHHSAQEFLYTEEYDRRVKGRSNNSTAKYHNGSKKHISYLNYDYECSTSSHSVESYNTPPPAHSESDCSNCPLSESNEQCRRSPEILLCDCEPVKSILACGIMEFLEGVDSEFEKILERWLDGDSVTHIPSVRKKGSFGKSIHYIQKHKILFPLVSLLVVLLVLMT</sequence>
<reference evidence="2 3" key="1">
    <citation type="submission" date="2013-02" db="EMBL/GenBank/DDBJ databases">
        <title>The Genome Sequence of Plasmodium inui San Antonio 1.</title>
        <authorList>
            <consortium name="The Broad Institute Genome Sequencing Platform"/>
            <consortium name="The Broad Institute Genome Sequencing Center for Infectious Disease"/>
            <person name="Neafsey D."/>
            <person name="Cheeseman I."/>
            <person name="Volkman S."/>
            <person name="Adams J."/>
            <person name="Walker B."/>
            <person name="Young S.K."/>
            <person name="Zeng Q."/>
            <person name="Gargeya S."/>
            <person name="Fitzgerald M."/>
            <person name="Haas B."/>
            <person name="Abouelleil A."/>
            <person name="Alvarado L."/>
            <person name="Arachchi H.M."/>
            <person name="Berlin A.M."/>
            <person name="Chapman S.B."/>
            <person name="Dewar J."/>
            <person name="Goldberg J."/>
            <person name="Griggs A."/>
            <person name="Gujja S."/>
            <person name="Hansen M."/>
            <person name="Howarth C."/>
            <person name="Imamovic A."/>
            <person name="Larimer J."/>
            <person name="McCowan C."/>
            <person name="Murphy C."/>
            <person name="Neiman D."/>
            <person name="Pearson M."/>
            <person name="Priest M."/>
            <person name="Roberts A."/>
            <person name="Saif S."/>
            <person name="Shea T."/>
            <person name="Sisk P."/>
            <person name="Sykes S."/>
            <person name="Wortman J."/>
            <person name="Nusbaum C."/>
            <person name="Birren B."/>
        </authorList>
    </citation>
    <scope>NUCLEOTIDE SEQUENCE [LARGE SCALE GENOMIC DNA]</scope>
    <source>
        <strain evidence="2 3">San Antonio 1</strain>
    </source>
</reference>
<gene>
    <name evidence="2" type="ORF">C922_05411</name>
</gene>
<keyword evidence="1" id="KW-1133">Transmembrane helix</keyword>
<protein>
    <submittedName>
        <fullName evidence="2">Uncharacterized protein</fullName>
    </submittedName>
</protein>
<dbReference type="AlphaFoldDB" id="W6ZY38"/>
<keyword evidence="1" id="KW-0812">Transmembrane</keyword>
<dbReference type="EMBL" id="KI965528">
    <property type="protein sequence ID" value="EUD64200.1"/>
    <property type="molecule type" value="Genomic_DNA"/>
</dbReference>
<dbReference type="Proteomes" id="UP000030640">
    <property type="component" value="Unassembled WGS sequence"/>
</dbReference>
<evidence type="ECO:0000256" key="1">
    <source>
        <dbReference type="SAM" id="Phobius"/>
    </source>
</evidence>
<accession>W6ZY38</accession>
<dbReference type="RefSeq" id="XP_008819204.1">
    <property type="nucleotide sequence ID" value="XM_008820982.1"/>
</dbReference>
<evidence type="ECO:0000313" key="3">
    <source>
        <dbReference type="Proteomes" id="UP000030640"/>
    </source>
</evidence>
<organism evidence="2 3">
    <name type="scientific">Plasmodium inui San Antonio 1</name>
    <dbReference type="NCBI Taxonomy" id="1237626"/>
    <lineage>
        <taxon>Eukaryota</taxon>
        <taxon>Sar</taxon>
        <taxon>Alveolata</taxon>
        <taxon>Apicomplexa</taxon>
        <taxon>Aconoidasida</taxon>
        <taxon>Haemosporida</taxon>
        <taxon>Plasmodiidae</taxon>
        <taxon>Plasmodium</taxon>
        <taxon>Plasmodium (Plasmodium)</taxon>
    </lineage>
</organism>